<sequence length="187" mass="21006">MNSEDMNTHAVDKTEAHPRHARDNQDNSTTFRSERVKERSGARPHSEQVRTALSENQWCDLPGKGTELAGVDDPVHRWSHTAPATALPHDEAPAPSKLPKPIHQEQCRSSHTASLHKQPVCNQYIYHSFLLHPAMLLVSLPQLFLVLPQPFNTVMIPPQHELSVLSCCLRLSQHVILLSALRQPPQP</sequence>
<accession>A0A5B7IXT5</accession>
<evidence type="ECO:0000256" key="1">
    <source>
        <dbReference type="SAM" id="MobiDB-lite"/>
    </source>
</evidence>
<reference evidence="2 3" key="1">
    <citation type="submission" date="2019-05" db="EMBL/GenBank/DDBJ databases">
        <title>Another draft genome of Portunus trituberculatus and its Hox gene families provides insights of decapod evolution.</title>
        <authorList>
            <person name="Jeong J.-H."/>
            <person name="Song I."/>
            <person name="Kim S."/>
            <person name="Choi T."/>
            <person name="Kim D."/>
            <person name="Ryu S."/>
            <person name="Kim W."/>
        </authorList>
    </citation>
    <scope>NUCLEOTIDE SEQUENCE [LARGE SCALE GENOMIC DNA]</scope>
    <source>
        <tissue evidence="2">Muscle</tissue>
    </source>
</reference>
<organism evidence="2 3">
    <name type="scientific">Portunus trituberculatus</name>
    <name type="common">Swimming crab</name>
    <name type="synonym">Neptunus trituberculatus</name>
    <dbReference type="NCBI Taxonomy" id="210409"/>
    <lineage>
        <taxon>Eukaryota</taxon>
        <taxon>Metazoa</taxon>
        <taxon>Ecdysozoa</taxon>
        <taxon>Arthropoda</taxon>
        <taxon>Crustacea</taxon>
        <taxon>Multicrustacea</taxon>
        <taxon>Malacostraca</taxon>
        <taxon>Eumalacostraca</taxon>
        <taxon>Eucarida</taxon>
        <taxon>Decapoda</taxon>
        <taxon>Pleocyemata</taxon>
        <taxon>Brachyura</taxon>
        <taxon>Eubrachyura</taxon>
        <taxon>Portunoidea</taxon>
        <taxon>Portunidae</taxon>
        <taxon>Portuninae</taxon>
        <taxon>Portunus</taxon>
    </lineage>
</organism>
<comment type="caution">
    <text evidence="2">The sequence shown here is derived from an EMBL/GenBank/DDBJ whole genome shotgun (WGS) entry which is preliminary data.</text>
</comment>
<proteinExistence type="predicted"/>
<evidence type="ECO:0000313" key="3">
    <source>
        <dbReference type="Proteomes" id="UP000324222"/>
    </source>
</evidence>
<keyword evidence="3" id="KW-1185">Reference proteome</keyword>
<evidence type="ECO:0000313" key="2">
    <source>
        <dbReference type="EMBL" id="MPC86536.1"/>
    </source>
</evidence>
<feature type="region of interest" description="Disordered" evidence="1">
    <location>
        <begin position="1"/>
        <end position="58"/>
    </location>
</feature>
<gene>
    <name evidence="2" type="ORF">E2C01_081367</name>
</gene>
<feature type="compositionally biased region" description="Basic and acidic residues" evidence="1">
    <location>
        <begin position="32"/>
        <end position="48"/>
    </location>
</feature>
<protein>
    <submittedName>
        <fullName evidence="2">Uncharacterized protein</fullName>
    </submittedName>
</protein>
<name>A0A5B7IXT5_PORTR</name>
<feature type="compositionally biased region" description="Basic and acidic residues" evidence="1">
    <location>
        <begin position="1"/>
        <end position="25"/>
    </location>
</feature>
<dbReference type="Proteomes" id="UP000324222">
    <property type="component" value="Unassembled WGS sequence"/>
</dbReference>
<dbReference type="EMBL" id="VSRR010071799">
    <property type="protein sequence ID" value="MPC86536.1"/>
    <property type="molecule type" value="Genomic_DNA"/>
</dbReference>
<dbReference type="AlphaFoldDB" id="A0A5B7IXT5"/>